<evidence type="ECO:0000256" key="7">
    <source>
        <dbReference type="ARBA" id="ARBA00023012"/>
    </source>
</evidence>
<dbReference type="PROSITE" id="PS50109">
    <property type="entry name" value="HIS_KIN"/>
    <property type="match status" value="1"/>
</dbReference>
<dbReference type="RefSeq" id="WP_184152439.1">
    <property type="nucleotide sequence ID" value="NZ_JACHKA010000001.1"/>
</dbReference>
<protein>
    <recommendedName>
        <fullName evidence="2">histidine kinase</fullName>
        <ecNumber evidence="2">2.7.13.3</ecNumber>
    </recommendedName>
</protein>
<dbReference type="Proteomes" id="UP001138540">
    <property type="component" value="Unassembled WGS sequence"/>
</dbReference>
<evidence type="ECO:0000256" key="1">
    <source>
        <dbReference type="ARBA" id="ARBA00000085"/>
    </source>
</evidence>
<evidence type="ECO:0000256" key="2">
    <source>
        <dbReference type="ARBA" id="ARBA00012438"/>
    </source>
</evidence>
<dbReference type="PANTHER" id="PTHR42878:SF7">
    <property type="entry name" value="SENSOR HISTIDINE KINASE GLRK"/>
    <property type="match status" value="1"/>
</dbReference>
<dbReference type="GO" id="GO:0016301">
    <property type="term" value="F:kinase activity"/>
    <property type="evidence" value="ECO:0007669"/>
    <property type="project" value="UniProtKB-KW"/>
</dbReference>
<keyword evidence="11" id="KW-1185">Reference proteome</keyword>
<dbReference type="InterPro" id="IPR005467">
    <property type="entry name" value="His_kinase_dom"/>
</dbReference>
<dbReference type="Gene3D" id="1.10.287.130">
    <property type="match status" value="1"/>
</dbReference>
<keyword evidence="4" id="KW-0547">Nucleotide-binding</keyword>
<evidence type="ECO:0000313" key="11">
    <source>
        <dbReference type="Proteomes" id="UP001138540"/>
    </source>
</evidence>
<organism evidence="10 11">
    <name type="scientific">Sphingobium lignivorans</name>
    <dbReference type="NCBI Taxonomy" id="2735886"/>
    <lineage>
        <taxon>Bacteria</taxon>
        <taxon>Pseudomonadati</taxon>
        <taxon>Pseudomonadota</taxon>
        <taxon>Alphaproteobacteria</taxon>
        <taxon>Sphingomonadales</taxon>
        <taxon>Sphingomonadaceae</taxon>
        <taxon>Sphingobium</taxon>
    </lineage>
</organism>
<dbReference type="InterPro" id="IPR036890">
    <property type="entry name" value="HATPase_C_sf"/>
</dbReference>
<evidence type="ECO:0000256" key="4">
    <source>
        <dbReference type="ARBA" id="ARBA00022741"/>
    </source>
</evidence>
<name>A0ABR6NEP0_9SPHN</name>
<evidence type="ECO:0000256" key="8">
    <source>
        <dbReference type="SAM" id="MobiDB-lite"/>
    </source>
</evidence>
<comment type="caution">
    <text evidence="10">The sequence shown here is derived from an EMBL/GenBank/DDBJ whole genome shotgun (WGS) entry which is preliminary data.</text>
</comment>
<keyword evidence="5 10" id="KW-0418">Kinase</keyword>
<comment type="catalytic activity">
    <reaction evidence="1">
        <text>ATP + protein L-histidine = ADP + protein N-phospho-L-histidine.</text>
        <dbReference type="EC" id="2.7.13.3"/>
    </reaction>
</comment>
<evidence type="ECO:0000256" key="6">
    <source>
        <dbReference type="ARBA" id="ARBA00022840"/>
    </source>
</evidence>
<feature type="region of interest" description="Disordered" evidence="8">
    <location>
        <begin position="171"/>
        <end position="190"/>
    </location>
</feature>
<dbReference type="SMART" id="SM00388">
    <property type="entry name" value="HisKA"/>
    <property type="match status" value="1"/>
</dbReference>
<evidence type="ECO:0000313" key="10">
    <source>
        <dbReference type="EMBL" id="MBB5985736.1"/>
    </source>
</evidence>
<sequence length="594" mass="63741">MRFNDILRTVLANPGEGATATVTRWRQCIDLIAQHDVSGAQPPRILDEEDRDLVLGIIARLSPQVPLEKRIASIVELGGRLRSPGLVRILAQDHPSLVAALMSHVRLADADWAALIPDLGPLARSVLRRRTDLGPRADATLRQFGPNDMALPSLVDASILTLADADRVPAFAGDPGDGLDEGLRDGPDDGPSQFERIVARIERFKESRAPSEPEEMMKVQDLAPTEGAPAIAEAAPDHRDEAMVAAPAAIDQFTFETDASGLIRLVSAAPRGAAFGLSIAVADLDNRHGADGTALGAFRRRAAFDNARFSVGEGALAGEWRISATPRFDRASGRFLGYAGSARRELPHEGLVRSTAPDDGQGWAGLSAQSTRQLIHELRTPLNAIQGYAEMIQAQLVGPVPGEYRDMAQHILSDAHVLLTTFDDLDLASRIARGDDRTRPEPLDIEALLRAIMSSVAPEGVVALSVEDGLPSVTGDRQQVERMLRHLVRAGCAALEPGEPLTLRLQQDGTGAKVRFLMARPGALQSLSERDLLDHGGPGEQKFHDVPPLGLAFTLRLVRGIAAHLGGGFSITSEHFCILMPVAASLESGQESQR</sequence>
<keyword evidence="3" id="KW-0808">Transferase</keyword>
<dbReference type="PANTHER" id="PTHR42878">
    <property type="entry name" value="TWO-COMPONENT HISTIDINE KINASE"/>
    <property type="match status" value="1"/>
</dbReference>
<dbReference type="EC" id="2.7.13.3" evidence="2"/>
<proteinExistence type="predicted"/>
<dbReference type="EMBL" id="JACHKA010000001">
    <property type="protein sequence ID" value="MBB5985736.1"/>
    <property type="molecule type" value="Genomic_DNA"/>
</dbReference>
<dbReference type="Pfam" id="PF00512">
    <property type="entry name" value="HisKA"/>
    <property type="match status" value="1"/>
</dbReference>
<evidence type="ECO:0000256" key="3">
    <source>
        <dbReference type="ARBA" id="ARBA00022679"/>
    </source>
</evidence>
<dbReference type="InterPro" id="IPR036097">
    <property type="entry name" value="HisK_dim/P_sf"/>
</dbReference>
<reference evidence="10 11" key="1">
    <citation type="submission" date="2020-08" db="EMBL/GenBank/DDBJ databases">
        <title>Exploring microbial biodiversity for novel pathways involved in the catabolism of aromatic compounds derived from lignin.</title>
        <authorList>
            <person name="Elkins J."/>
        </authorList>
    </citation>
    <scope>NUCLEOTIDE SEQUENCE [LARGE SCALE GENOMIC DNA]</scope>
    <source>
        <strain evidence="10 11">B1D3A</strain>
    </source>
</reference>
<dbReference type="InterPro" id="IPR003661">
    <property type="entry name" value="HisK_dim/P_dom"/>
</dbReference>
<dbReference type="InterPro" id="IPR050351">
    <property type="entry name" value="BphY/WalK/GraS-like"/>
</dbReference>
<dbReference type="CDD" id="cd00082">
    <property type="entry name" value="HisKA"/>
    <property type="match status" value="1"/>
</dbReference>
<dbReference type="SUPFAM" id="SSF47384">
    <property type="entry name" value="Homodimeric domain of signal transducing histidine kinase"/>
    <property type="match status" value="1"/>
</dbReference>
<keyword evidence="6" id="KW-0067">ATP-binding</keyword>
<evidence type="ECO:0000256" key="5">
    <source>
        <dbReference type="ARBA" id="ARBA00022777"/>
    </source>
</evidence>
<accession>A0ABR6NEP0</accession>
<feature type="domain" description="Histidine kinase" evidence="9">
    <location>
        <begin position="373"/>
        <end position="574"/>
    </location>
</feature>
<gene>
    <name evidence="10" type="ORF">HNP60_001710</name>
</gene>
<dbReference type="Gene3D" id="3.30.565.10">
    <property type="entry name" value="Histidine kinase-like ATPase, C-terminal domain"/>
    <property type="match status" value="1"/>
</dbReference>
<keyword evidence="7" id="KW-0902">Two-component regulatory system</keyword>
<evidence type="ECO:0000259" key="9">
    <source>
        <dbReference type="PROSITE" id="PS50109"/>
    </source>
</evidence>